<evidence type="ECO:0000256" key="4">
    <source>
        <dbReference type="SAM" id="MobiDB-lite"/>
    </source>
</evidence>
<reference evidence="7" key="1">
    <citation type="submission" date="2016-09" db="EMBL/GenBank/DDBJ databases">
        <authorList>
            <person name="Jeantristanb JTB J.-T."/>
            <person name="Ricardo R."/>
        </authorList>
    </citation>
    <scope>NUCLEOTIDE SEQUENCE [LARGE SCALE GENOMIC DNA]</scope>
</reference>
<dbReference type="PROSITE" id="PS51184">
    <property type="entry name" value="JMJC"/>
    <property type="match status" value="1"/>
</dbReference>
<name>A0A238FC06_9BASI</name>
<gene>
    <name evidence="6" type="ORF">BQ2448_727</name>
</gene>
<dbReference type="InterPro" id="IPR045109">
    <property type="entry name" value="LSDs-like"/>
</dbReference>
<organism evidence="6 7">
    <name type="scientific">Microbotryum intermedium</name>
    <dbReference type="NCBI Taxonomy" id="269621"/>
    <lineage>
        <taxon>Eukaryota</taxon>
        <taxon>Fungi</taxon>
        <taxon>Dikarya</taxon>
        <taxon>Basidiomycota</taxon>
        <taxon>Pucciniomycotina</taxon>
        <taxon>Microbotryomycetes</taxon>
        <taxon>Microbotryales</taxon>
        <taxon>Microbotryaceae</taxon>
        <taxon>Microbotryum</taxon>
    </lineage>
</organism>
<evidence type="ECO:0000313" key="6">
    <source>
        <dbReference type="EMBL" id="SCV68606.1"/>
    </source>
</evidence>
<protein>
    <submittedName>
        <fullName evidence="6">BQ2448_727 protein</fullName>
    </submittedName>
</protein>
<feature type="compositionally biased region" description="Basic and acidic residues" evidence="4">
    <location>
        <begin position="495"/>
        <end position="508"/>
    </location>
</feature>
<dbReference type="GO" id="GO:0046872">
    <property type="term" value="F:metal ion binding"/>
    <property type="evidence" value="ECO:0007669"/>
    <property type="project" value="UniProtKB-KW"/>
</dbReference>
<dbReference type="OrthoDB" id="1667110at2759"/>
<feature type="domain" description="JmjC" evidence="5">
    <location>
        <begin position="653"/>
        <end position="852"/>
    </location>
</feature>
<feature type="compositionally biased region" description="Polar residues" evidence="4">
    <location>
        <begin position="185"/>
        <end position="207"/>
    </location>
</feature>
<dbReference type="GO" id="GO:0031490">
    <property type="term" value="F:chromatin DNA binding"/>
    <property type="evidence" value="ECO:0007669"/>
    <property type="project" value="TreeGrafter"/>
</dbReference>
<dbReference type="PANTHER" id="PTHR12549:SF38">
    <property type="entry name" value="JMJC DOMAIN-CONTAINING HISTONE DEMETHYLASE 2, ISOFORM A"/>
    <property type="match status" value="1"/>
</dbReference>
<evidence type="ECO:0000259" key="5">
    <source>
        <dbReference type="PROSITE" id="PS51184"/>
    </source>
</evidence>
<dbReference type="SMART" id="SM00558">
    <property type="entry name" value="JmjC"/>
    <property type="match status" value="1"/>
</dbReference>
<feature type="region of interest" description="Disordered" evidence="4">
    <location>
        <begin position="680"/>
        <end position="711"/>
    </location>
</feature>
<dbReference type="Gene3D" id="2.60.120.650">
    <property type="entry name" value="Cupin"/>
    <property type="match status" value="1"/>
</dbReference>
<dbReference type="GO" id="GO:0032454">
    <property type="term" value="F:histone H3K9 demethylase activity"/>
    <property type="evidence" value="ECO:0007669"/>
    <property type="project" value="InterPro"/>
</dbReference>
<comment type="subcellular location">
    <subcellularLocation>
        <location evidence="1">Nucleus</location>
    </subcellularLocation>
</comment>
<sequence length="892" mass="100239">MNDDRLRHYDQLGLCTVDPMAHFNPFSSHPHGTLNPHRAPTTASLMAIVARHPGTASPFINSQQLDSSRHLSRVSLPLVDYSSSSDDDGEIEMIPASMSATPEFETVPDSQIGEQLPTQHMPNHLAESTKRPSSVATRPVSLKRPRTKPKLADEDSWSPTRSSRSDSDTDSSSDSVVTESSTYSPPTNESAGSKDLSNPLASGSPESKPTAERSVLDSASIASTQRAKGKRSTPKWIEESDRSNGWVLQMGRCISIRNQGATQCHDCITRYSKCSFFGIRSFPRIVTGSNKLDFLGGALRPSQFDDEVPHFPTEFDRSFIGEDAIRIKTVAAHHLLPTLKQELAHTQKSDCVRIRHELFARQTCDTCLHVIFSGAYKCMCCGRDLCMSCFHQLTKLQDQPVKRLSHADIRGARYVLSFVEGKPGVEKDGMGDAGAFSEPHPMQQDRLYRCAPRSRSHSIKDFTPYARMDTQELERLVLAMQEWKEMNPLEVNHPPPKDELDPFRRASGDKKSTDSWPYMYLRSEELVDPYVPHIDAGTDDTTLDRPPPLTPSLFSPGPIHIKAEDKKRFSFADLWVLREPIVVDIGNDTFHLDWSPKYFIDTYGEASCNVEGDSTTSTTEVANFFERFGQRNPLGVSRKIKDWPPTTDFKSAFPVEYSDFMSLLPMGSMTRRDGVLNLAAHAPTNSNPPDLGPKGYFSEESDDRPGGQGSTKLHMDVADAVNVMLWAGPWNEGAVGAAAWDMFRVEDADKIRDFLYEHFAEKYGRPVAQMRLMMNDPIHSQLVFLDQDLRAQLLKSKGVKPFRIWQRPGEAVFIPAGCAHQVCNYADCIKVASDFVSLENVASCWLVTDEFRELTKEAQLWRSDVLQLKTQLLWAWVRSFFDMYSESHHDYH</sequence>
<dbReference type="GO" id="GO:0003712">
    <property type="term" value="F:transcription coregulator activity"/>
    <property type="evidence" value="ECO:0007669"/>
    <property type="project" value="TreeGrafter"/>
</dbReference>
<keyword evidence="3" id="KW-0539">Nucleus</keyword>
<feature type="compositionally biased region" description="Low complexity" evidence="4">
    <location>
        <begin position="170"/>
        <end position="184"/>
    </location>
</feature>
<keyword evidence="2" id="KW-0479">Metal-binding</keyword>
<feature type="region of interest" description="Disordered" evidence="4">
    <location>
        <begin position="124"/>
        <end position="238"/>
    </location>
</feature>
<accession>A0A238FC06</accession>
<feature type="region of interest" description="Disordered" evidence="4">
    <location>
        <begin position="488"/>
        <end position="508"/>
    </location>
</feature>
<dbReference type="Pfam" id="PF02373">
    <property type="entry name" value="JmjC"/>
    <property type="match status" value="1"/>
</dbReference>
<evidence type="ECO:0000256" key="1">
    <source>
        <dbReference type="ARBA" id="ARBA00004123"/>
    </source>
</evidence>
<dbReference type="Proteomes" id="UP000198372">
    <property type="component" value="Unassembled WGS sequence"/>
</dbReference>
<evidence type="ECO:0000256" key="2">
    <source>
        <dbReference type="ARBA" id="ARBA00022723"/>
    </source>
</evidence>
<keyword evidence="7" id="KW-1185">Reference proteome</keyword>
<dbReference type="GO" id="GO:0000118">
    <property type="term" value="C:histone deacetylase complex"/>
    <property type="evidence" value="ECO:0007669"/>
    <property type="project" value="TreeGrafter"/>
</dbReference>
<evidence type="ECO:0000313" key="7">
    <source>
        <dbReference type="Proteomes" id="UP000198372"/>
    </source>
</evidence>
<proteinExistence type="predicted"/>
<dbReference type="AlphaFoldDB" id="A0A238FC06"/>
<dbReference type="InterPro" id="IPR003347">
    <property type="entry name" value="JmjC_dom"/>
</dbReference>
<dbReference type="PANTHER" id="PTHR12549">
    <property type="entry name" value="JMJC DOMAIN-CONTAINING HISTONE DEMETHYLATION PROTEIN"/>
    <property type="match status" value="1"/>
</dbReference>
<dbReference type="EMBL" id="FMSP01000003">
    <property type="protein sequence ID" value="SCV68606.1"/>
    <property type="molecule type" value="Genomic_DNA"/>
</dbReference>
<dbReference type="GO" id="GO:0000785">
    <property type="term" value="C:chromatin"/>
    <property type="evidence" value="ECO:0007669"/>
    <property type="project" value="TreeGrafter"/>
</dbReference>
<dbReference type="SUPFAM" id="SSF51197">
    <property type="entry name" value="Clavaminate synthase-like"/>
    <property type="match status" value="1"/>
</dbReference>
<dbReference type="STRING" id="269621.A0A238FC06"/>
<evidence type="ECO:0000256" key="3">
    <source>
        <dbReference type="ARBA" id="ARBA00023242"/>
    </source>
</evidence>
<dbReference type="GO" id="GO:0006357">
    <property type="term" value="P:regulation of transcription by RNA polymerase II"/>
    <property type="evidence" value="ECO:0007669"/>
    <property type="project" value="TreeGrafter"/>
</dbReference>